<dbReference type="Proteomes" id="UP000196475">
    <property type="component" value="Unassembled WGS sequence"/>
</dbReference>
<accession>A0A1Y3PG86</accession>
<organism evidence="2 3">
    <name type="scientific">Bacillus thermozeamaize</name>
    <dbReference type="NCBI Taxonomy" id="230954"/>
    <lineage>
        <taxon>Bacteria</taxon>
        <taxon>Bacillati</taxon>
        <taxon>Bacillota</taxon>
        <taxon>Bacilli</taxon>
        <taxon>Bacillales</taxon>
        <taxon>Bacillaceae</taxon>
        <taxon>Bacillus</taxon>
    </lineage>
</organism>
<gene>
    <name evidence="2" type="ORF">BAA01_04115</name>
</gene>
<evidence type="ECO:0000313" key="2">
    <source>
        <dbReference type="EMBL" id="OUM85187.1"/>
    </source>
</evidence>
<proteinExistence type="predicted"/>
<evidence type="ECO:0000313" key="3">
    <source>
        <dbReference type="Proteomes" id="UP000196475"/>
    </source>
</evidence>
<dbReference type="AlphaFoldDB" id="A0A1Y3PG86"/>
<feature type="compositionally biased region" description="Basic and acidic residues" evidence="1">
    <location>
        <begin position="24"/>
        <end position="41"/>
    </location>
</feature>
<comment type="caution">
    <text evidence="2">The sequence shown here is derived from an EMBL/GenBank/DDBJ whole genome shotgun (WGS) entry which is preliminary data.</text>
</comment>
<feature type="compositionally biased region" description="Basic residues" evidence="1">
    <location>
        <begin position="113"/>
        <end position="125"/>
    </location>
</feature>
<evidence type="ECO:0000256" key="1">
    <source>
        <dbReference type="SAM" id="MobiDB-lite"/>
    </source>
</evidence>
<feature type="compositionally biased region" description="Basic and acidic residues" evidence="1">
    <location>
        <begin position="67"/>
        <end position="87"/>
    </location>
</feature>
<dbReference type="EMBL" id="LZRT01000109">
    <property type="protein sequence ID" value="OUM85187.1"/>
    <property type="molecule type" value="Genomic_DNA"/>
</dbReference>
<sequence length="125" mass="14142">MSRRSVTDAPSGVGLPRVRGFGLRRKEEIAKQPKDDKDKGRKSNGGSKQGRYSDEHGEAVVEDEGDDGHRREDEEAKDERRHTKSDEPCATPKKRKTTGWSCRAMRSPSSTYRRARRRARICGSI</sequence>
<name>A0A1Y3PG86_9BACI</name>
<protein>
    <submittedName>
        <fullName evidence="2">Uncharacterized protein</fullName>
    </submittedName>
</protein>
<reference evidence="3" key="1">
    <citation type="submission" date="2016-06" db="EMBL/GenBank/DDBJ databases">
        <authorList>
            <person name="Nascimento L."/>
            <person name="Pereira R.V."/>
            <person name="Martins L.F."/>
            <person name="Quaggio R.B."/>
            <person name="Silva A.M."/>
            <person name="Setubal J.C."/>
        </authorList>
    </citation>
    <scope>NUCLEOTIDE SEQUENCE [LARGE SCALE GENOMIC DNA]</scope>
</reference>
<feature type="region of interest" description="Disordered" evidence="1">
    <location>
        <begin position="1"/>
        <end position="125"/>
    </location>
</feature>